<name>A0A8X6WIF7_TRICX</name>
<evidence type="ECO:0000313" key="1">
    <source>
        <dbReference type="EMBL" id="GFY35633.1"/>
    </source>
</evidence>
<reference evidence="1" key="1">
    <citation type="submission" date="2020-08" db="EMBL/GenBank/DDBJ databases">
        <title>Multicomponent nature underlies the extraordinary mechanical properties of spider dragline silk.</title>
        <authorList>
            <person name="Kono N."/>
            <person name="Nakamura H."/>
            <person name="Mori M."/>
            <person name="Yoshida Y."/>
            <person name="Ohtoshi R."/>
            <person name="Malay A.D."/>
            <person name="Moran D.A.P."/>
            <person name="Tomita M."/>
            <person name="Numata K."/>
            <person name="Arakawa K."/>
        </authorList>
    </citation>
    <scope>NUCLEOTIDE SEQUENCE</scope>
</reference>
<protein>
    <submittedName>
        <fullName evidence="1">Integrase catalytic domain-containing protein</fullName>
    </submittedName>
</protein>
<dbReference type="AlphaFoldDB" id="A0A8X6WIF7"/>
<accession>A0A8X6WIF7</accession>
<sequence length="77" mass="9277">MYRQTLVYPNQRDLRRIVWKTSADAPVKTFKLATVTYGIVFAPFLPTRTLNDNEDEEKWNFLTQQMRFVMIVTWMMI</sequence>
<proteinExistence type="predicted"/>
<dbReference type="Proteomes" id="UP000887159">
    <property type="component" value="Unassembled WGS sequence"/>
</dbReference>
<keyword evidence="2" id="KW-1185">Reference proteome</keyword>
<comment type="caution">
    <text evidence="1">The sequence shown here is derived from an EMBL/GenBank/DDBJ whole genome shotgun (WGS) entry which is preliminary data.</text>
</comment>
<evidence type="ECO:0000313" key="2">
    <source>
        <dbReference type="Proteomes" id="UP000887159"/>
    </source>
</evidence>
<gene>
    <name evidence="1" type="primary">AVEN_227005_1</name>
    <name evidence="1" type="ORF">TNCV_2619241</name>
</gene>
<dbReference type="EMBL" id="BMAU01021433">
    <property type="protein sequence ID" value="GFY35633.1"/>
    <property type="molecule type" value="Genomic_DNA"/>
</dbReference>
<organism evidence="1 2">
    <name type="scientific">Trichonephila clavipes</name>
    <name type="common">Golden silk orbweaver</name>
    <name type="synonym">Nephila clavipes</name>
    <dbReference type="NCBI Taxonomy" id="2585209"/>
    <lineage>
        <taxon>Eukaryota</taxon>
        <taxon>Metazoa</taxon>
        <taxon>Ecdysozoa</taxon>
        <taxon>Arthropoda</taxon>
        <taxon>Chelicerata</taxon>
        <taxon>Arachnida</taxon>
        <taxon>Araneae</taxon>
        <taxon>Araneomorphae</taxon>
        <taxon>Entelegynae</taxon>
        <taxon>Araneoidea</taxon>
        <taxon>Nephilidae</taxon>
        <taxon>Trichonephila</taxon>
    </lineage>
</organism>